<evidence type="ECO:0000256" key="3">
    <source>
        <dbReference type="ARBA" id="ARBA00022692"/>
    </source>
</evidence>
<reference evidence="8" key="1">
    <citation type="journal article" date="2019" name="Int. J. Syst. Evol. Microbiol.">
        <title>The Global Catalogue of Microorganisms (GCM) 10K type strain sequencing project: providing services to taxonomists for standard genome sequencing and annotation.</title>
        <authorList>
            <consortium name="The Broad Institute Genomics Platform"/>
            <consortium name="The Broad Institute Genome Sequencing Center for Infectious Disease"/>
            <person name="Wu L."/>
            <person name="Ma J."/>
        </authorList>
    </citation>
    <scope>NUCLEOTIDE SEQUENCE [LARGE SCALE GENOMIC DNA]</scope>
    <source>
        <strain evidence="8">JCM 17316</strain>
    </source>
</reference>
<feature type="transmembrane region" description="Helical" evidence="6">
    <location>
        <begin position="108"/>
        <end position="132"/>
    </location>
</feature>
<feature type="transmembrane region" description="Helical" evidence="6">
    <location>
        <begin position="75"/>
        <end position="96"/>
    </location>
</feature>
<dbReference type="InterPro" id="IPR000791">
    <property type="entry name" value="Gpr1/Fun34/SatP-like"/>
</dbReference>
<gene>
    <name evidence="7" type="ORF">GCM10022416_58890</name>
</gene>
<dbReference type="Proteomes" id="UP001500266">
    <property type="component" value="Unassembled WGS sequence"/>
</dbReference>
<keyword evidence="4 6" id="KW-1133">Transmembrane helix</keyword>
<dbReference type="EMBL" id="BAABDO010000154">
    <property type="protein sequence ID" value="GAA4157331.1"/>
    <property type="molecule type" value="Genomic_DNA"/>
</dbReference>
<dbReference type="PANTHER" id="PTHR31123">
    <property type="entry name" value="ACCUMULATION OF DYADS PROTEIN 2-RELATED"/>
    <property type="match status" value="1"/>
</dbReference>
<evidence type="ECO:0000313" key="8">
    <source>
        <dbReference type="Proteomes" id="UP001500266"/>
    </source>
</evidence>
<dbReference type="RefSeq" id="WP_345025018.1">
    <property type="nucleotide sequence ID" value="NZ_BAABDO010000154.1"/>
</dbReference>
<dbReference type="InterPro" id="IPR051633">
    <property type="entry name" value="AceTr"/>
</dbReference>
<evidence type="ECO:0000313" key="7">
    <source>
        <dbReference type="EMBL" id="GAA4157331.1"/>
    </source>
</evidence>
<sequence>MTHEREPARHGVPVGERRGPEEFTEEHALWEDRTRVFLQPVAAPSILGLFGLAAALMMVGAWMAGWYGSGVTPLILFPFVLMFGGLAQFLAGMWSYRARDGLATAVHGTWGAFWLGFGLLYMLAAMGSYPVVLTPVVGQANAGFGFWFVALCVITGLTALAALGRNMGMAALLIVLSVGAGFTAAGFWSGATWPVRIGGWLFVVSSVLALYAAAAMLMEDTFGRTLLPMGKVRAAAGLTGRRAHRPLEYPYGQPGVRIGQ</sequence>
<feature type="transmembrane region" description="Helical" evidence="6">
    <location>
        <begin position="41"/>
        <end position="63"/>
    </location>
</feature>
<organism evidence="7 8">
    <name type="scientific">Actinomadura keratinilytica</name>
    <dbReference type="NCBI Taxonomy" id="547461"/>
    <lineage>
        <taxon>Bacteria</taxon>
        <taxon>Bacillati</taxon>
        <taxon>Actinomycetota</taxon>
        <taxon>Actinomycetes</taxon>
        <taxon>Streptosporangiales</taxon>
        <taxon>Thermomonosporaceae</taxon>
        <taxon>Actinomadura</taxon>
    </lineage>
</organism>
<evidence type="ECO:0000256" key="1">
    <source>
        <dbReference type="ARBA" id="ARBA00004141"/>
    </source>
</evidence>
<evidence type="ECO:0000256" key="5">
    <source>
        <dbReference type="ARBA" id="ARBA00023136"/>
    </source>
</evidence>
<keyword evidence="8" id="KW-1185">Reference proteome</keyword>
<protein>
    <recommendedName>
        <fullName evidence="9">GPR1/FUN34/yaaH family protein</fullName>
    </recommendedName>
</protein>
<keyword evidence="3 6" id="KW-0812">Transmembrane</keyword>
<name>A0ABP7ZGX5_9ACTN</name>
<dbReference type="Pfam" id="PF01184">
    <property type="entry name" value="Gpr1_Fun34_YaaH"/>
    <property type="match status" value="1"/>
</dbReference>
<evidence type="ECO:0000256" key="4">
    <source>
        <dbReference type="ARBA" id="ARBA00022989"/>
    </source>
</evidence>
<feature type="transmembrane region" description="Helical" evidence="6">
    <location>
        <begin position="197"/>
        <end position="218"/>
    </location>
</feature>
<comment type="caution">
    <text evidence="7">The sequence shown here is derived from an EMBL/GenBank/DDBJ whole genome shotgun (WGS) entry which is preliminary data.</text>
</comment>
<evidence type="ECO:0000256" key="2">
    <source>
        <dbReference type="ARBA" id="ARBA00005587"/>
    </source>
</evidence>
<comment type="subcellular location">
    <subcellularLocation>
        <location evidence="1">Membrane</location>
        <topology evidence="1">Multi-pass membrane protein</topology>
    </subcellularLocation>
</comment>
<feature type="transmembrane region" description="Helical" evidence="6">
    <location>
        <begin position="144"/>
        <end position="163"/>
    </location>
</feature>
<feature type="transmembrane region" description="Helical" evidence="6">
    <location>
        <begin position="170"/>
        <end position="191"/>
    </location>
</feature>
<accession>A0ABP7ZGX5</accession>
<dbReference type="PANTHER" id="PTHR31123:SF1">
    <property type="entry name" value="ACCUMULATION OF DYADS PROTEIN 2-RELATED"/>
    <property type="match status" value="1"/>
</dbReference>
<evidence type="ECO:0008006" key="9">
    <source>
        <dbReference type="Google" id="ProtNLM"/>
    </source>
</evidence>
<proteinExistence type="inferred from homology"/>
<comment type="similarity">
    <text evidence="2">Belongs to the acetate uptake transporter (AceTr) (TC 2.A.96) family.</text>
</comment>
<keyword evidence="5 6" id="KW-0472">Membrane</keyword>
<evidence type="ECO:0000256" key="6">
    <source>
        <dbReference type="SAM" id="Phobius"/>
    </source>
</evidence>